<dbReference type="PATRIC" id="fig|56110.3.peg.897"/>
<dbReference type="eggNOG" id="ENOG5030MAQ">
    <property type="taxonomic scope" value="Bacteria"/>
</dbReference>
<evidence type="ECO:0000313" key="3">
    <source>
        <dbReference type="Proteomes" id="UP000010367"/>
    </source>
</evidence>
<evidence type="ECO:0000313" key="2">
    <source>
        <dbReference type="EMBL" id="AFY80484.1"/>
    </source>
</evidence>
<evidence type="ECO:0000259" key="1">
    <source>
        <dbReference type="Pfam" id="PF22557"/>
    </source>
</evidence>
<dbReference type="InterPro" id="IPR054335">
    <property type="entry name" value="DuOB_dom"/>
</dbReference>
<dbReference type="OrthoDB" id="517225at2"/>
<dbReference type="Proteomes" id="UP000010367">
    <property type="component" value="Chromosome"/>
</dbReference>
<gene>
    <name evidence="2" type="ORF">Oscil6304_0746</name>
</gene>
<feature type="domain" description="Dual OB-containing" evidence="1">
    <location>
        <begin position="12"/>
        <end position="226"/>
    </location>
</feature>
<dbReference type="Pfam" id="PF22557">
    <property type="entry name" value="DuOB"/>
    <property type="match status" value="1"/>
</dbReference>
<protein>
    <recommendedName>
        <fullName evidence="1">Dual OB-containing domain-containing protein</fullName>
    </recommendedName>
</protein>
<accession>K9TEP1</accession>
<reference evidence="2 3" key="1">
    <citation type="submission" date="2012-06" db="EMBL/GenBank/DDBJ databases">
        <title>Finished chromosome of genome of Oscillatoria acuminata PCC 6304.</title>
        <authorList>
            <consortium name="US DOE Joint Genome Institute"/>
            <person name="Gugger M."/>
            <person name="Coursin T."/>
            <person name="Rippka R."/>
            <person name="Tandeau De Marsac N."/>
            <person name="Huntemann M."/>
            <person name="Wei C.-L."/>
            <person name="Han J."/>
            <person name="Detter J.C."/>
            <person name="Han C."/>
            <person name="Tapia R."/>
            <person name="Davenport K."/>
            <person name="Daligault H."/>
            <person name="Erkkila T."/>
            <person name="Gu W."/>
            <person name="Munk A.C.C."/>
            <person name="Teshima H."/>
            <person name="Xu Y."/>
            <person name="Chain P."/>
            <person name="Chen A."/>
            <person name="Krypides N."/>
            <person name="Mavromatis K."/>
            <person name="Markowitz V."/>
            <person name="Szeto E."/>
            <person name="Ivanova N."/>
            <person name="Mikhailova N."/>
            <person name="Ovchinnikova G."/>
            <person name="Pagani I."/>
            <person name="Pati A."/>
            <person name="Goodwin L."/>
            <person name="Peters L."/>
            <person name="Pitluck S."/>
            <person name="Woyke T."/>
            <person name="Kerfeld C."/>
        </authorList>
    </citation>
    <scope>NUCLEOTIDE SEQUENCE [LARGE SCALE GENOMIC DNA]</scope>
    <source>
        <strain evidence="2 3">PCC 6304</strain>
    </source>
</reference>
<dbReference type="AlphaFoldDB" id="K9TEP1"/>
<keyword evidence="3" id="KW-1185">Reference proteome</keyword>
<proteinExistence type="predicted"/>
<dbReference type="KEGG" id="oac:Oscil6304_0746"/>
<organism evidence="2 3">
    <name type="scientific">Oscillatoria acuminata PCC 6304</name>
    <dbReference type="NCBI Taxonomy" id="56110"/>
    <lineage>
        <taxon>Bacteria</taxon>
        <taxon>Bacillati</taxon>
        <taxon>Cyanobacteriota</taxon>
        <taxon>Cyanophyceae</taxon>
        <taxon>Oscillatoriophycideae</taxon>
        <taxon>Oscillatoriales</taxon>
        <taxon>Oscillatoriaceae</taxon>
        <taxon>Oscillatoria</taxon>
    </lineage>
</organism>
<dbReference type="InParanoid" id="K9TEP1"/>
<dbReference type="HOGENOM" id="CLU_091663_0_0_3"/>
<dbReference type="EMBL" id="CP003607">
    <property type="protein sequence ID" value="AFY80484.1"/>
    <property type="molecule type" value="Genomic_DNA"/>
</dbReference>
<name>K9TEP1_9CYAN</name>
<sequence length="229" mass="26337">MGERENMSSVRRVICLANSWKHQERCIAGIDYDTGRWIRPVCDRLYPQDGRVPIYVRLVEGREPELLDILEIPLDNTGTDFGFECENLSILPGQWNYLGKATLNDIRRQCLNFKYILHNSEKSVNPSDLKTRPFHHRRTLQLVRTNRFDIHRHTNYKGQAQWRGTIETANGCKLEKAKITDPVFVKKLDSGHQPSPNCLITVSLSIPWAPSDGESEPLCWKLIAGVIEL</sequence>
<dbReference type="STRING" id="56110.Oscil6304_0746"/>